<evidence type="ECO:0000313" key="3">
    <source>
        <dbReference type="Proteomes" id="UP000230407"/>
    </source>
</evidence>
<dbReference type="RefSeq" id="WP_100202584.1">
    <property type="nucleotide sequence ID" value="NZ_PGGW01000057.1"/>
</dbReference>
<feature type="transmembrane region" description="Helical" evidence="1">
    <location>
        <begin position="183"/>
        <end position="204"/>
    </location>
</feature>
<feature type="transmembrane region" description="Helical" evidence="1">
    <location>
        <begin position="345"/>
        <end position="367"/>
    </location>
</feature>
<feature type="transmembrane region" description="Helical" evidence="1">
    <location>
        <begin position="379"/>
        <end position="398"/>
    </location>
</feature>
<organism evidence="2 3">
    <name type="scientific">Streptomyces carminius</name>
    <dbReference type="NCBI Taxonomy" id="2665496"/>
    <lineage>
        <taxon>Bacteria</taxon>
        <taxon>Bacillati</taxon>
        <taxon>Actinomycetota</taxon>
        <taxon>Actinomycetes</taxon>
        <taxon>Kitasatosporales</taxon>
        <taxon>Streptomycetaceae</taxon>
        <taxon>Streptomyces</taxon>
    </lineage>
</organism>
<feature type="transmembrane region" description="Helical" evidence="1">
    <location>
        <begin position="410"/>
        <end position="433"/>
    </location>
</feature>
<evidence type="ECO:0000256" key="1">
    <source>
        <dbReference type="SAM" id="Phobius"/>
    </source>
</evidence>
<keyword evidence="3" id="KW-1185">Reference proteome</keyword>
<evidence type="ECO:0000313" key="2">
    <source>
        <dbReference type="EMBL" id="PJE96600.1"/>
    </source>
</evidence>
<feature type="transmembrane region" description="Helical" evidence="1">
    <location>
        <begin position="320"/>
        <end position="339"/>
    </location>
</feature>
<keyword evidence="1" id="KW-0812">Transmembrane</keyword>
<dbReference type="AlphaFoldDB" id="A0A2M8LXB5"/>
<sequence length="642" mass="70845">MDSTSAPQEDSRRFDVLLLDYSMAREDERTHQNMQAAISGVAIALLAVIATLVSEACQLRQDDGCSPKVPHIFLAGAPAVPLGVLAVLQLTGASAAVRSYYMRALEKELREYAQAPLKQLTAIANIGPASHTGILLEITSLRRGRIGHRFLTIITMLIAFFTFGGLTLYIALKLPHAYRMGMLTGYGISFTVLFLSVVSVTLGARRTFIRAAKGFASRQGDSMFEGAAMNTEGRSLVSYLILPRPEDWIKWLFVPLVFILASWANGKEYDWTSMAVHLLITEYLVYSARYQWNDIRGLKDDLNHPQSGSRFRLPQVESPAHARFIIGASLFVAILRLSASLALGFILDQTVATLSLILLVLGIALLYERLRDTEKHSNIAARLLWSVVGAGYAIRFLVGLHAAGEPVLSTLALSGVAYAYTFGIMFVLMTWVLEATSFCGRQTSNEWHIADSALRRKRHIMLLLPYLRIPRVDLTSPPHQRSSPAFPPCEGEPVLARPENVRTLFAPWRVAFLSTALCSAPLGTLLAQHQIDVRQMAPSMLLAGLAAVIVARSSALTAFSGIALSSFLIASLPYLSGSGDPITDAVLISFPWLLCGFTYVSFSQQSYIQLKNFAKNLSERARKILLRIIRWVVGEETWREIN</sequence>
<dbReference type="EMBL" id="PGGW01000057">
    <property type="protein sequence ID" value="PJE96600.1"/>
    <property type="molecule type" value="Genomic_DNA"/>
</dbReference>
<feature type="transmembrane region" description="Helical" evidence="1">
    <location>
        <begin position="582"/>
        <end position="602"/>
    </location>
</feature>
<feature type="transmembrane region" description="Helical" evidence="1">
    <location>
        <begin position="150"/>
        <end position="171"/>
    </location>
</feature>
<feature type="transmembrane region" description="Helical" evidence="1">
    <location>
        <begin position="33"/>
        <end position="53"/>
    </location>
</feature>
<protein>
    <submittedName>
        <fullName evidence="2">Uncharacterized protein</fullName>
    </submittedName>
</protein>
<accession>A0A2M8LXB5</accession>
<feature type="transmembrane region" description="Helical" evidence="1">
    <location>
        <begin position="73"/>
        <end position="97"/>
    </location>
</feature>
<comment type="caution">
    <text evidence="2">The sequence shown here is derived from an EMBL/GenBank/DDBJ whole genome shotgun (WGS) entry which is preliminary data.</text>
</comment>
<proteinExistence type="predicted"/>
<name>A0A2M8LXB5_9ACTN</name>
<feature type="transmembrane region" description="Helical" evidence="1">
    <location>
        <begin position="541"/>
        <end position="570"/>
    </location>
</feature>
<reference evidence="2 3" key="1">
    <citation type="submission" date="2017-11" db="EMBL/GenBank/DDBJ databases">
        <title>Streptomyces carmine sp. nov., a novel actinomycete isolated from Sophora alopecuroides in Xinjiang, China.</title>
        <authorList>
            <person name="Wang Y."/>
            <person name="Luo X."/>
            <person name="Wan C."/>
            <person name="Zhang L."/>
        </authorList>
    </citation>
    <scope>NUCLEOTIDE SEQUENCE [LARGE SCALE GENOMIC DNA]</scope>
    <source>
        <strain evidence="2 3">TRM SA0054</strain>
    </source>
</reference>
<keyword evidence="1" id="KW-1133">Transmembrane helix</keyword>
<gene>
    <name evidence="2" type="ORF">CUT44_16240</name>
</gene>
<dbReference type="Proteomes" id="UP000230407">
    <property type="component" value="Unassembled WGS sequence"/>
</dbReference>
<keyword evidence="1" id="KW-0472">Membrane</keyword>